<proteinExistence type="predicted"/>
<dbReference type="PANTHER" id="PTHR45689:SF14">
    <property type="entry name" value="CYCLIC NUCLEOTIDE-GATED CATION CHANNEL SUBUNIT A-LIKE PROTEIN"/>
    <property type="match status" value="1"/>
</dbReference>
<evidence type="ECO:0000256" key="1">
    <source>
        <dbReference type="SAM" id="Phobius"/>
    </source>
</evidence>
<feature type="transmembrane region" description="Helical" evidence="1">
    <location>
        <begin position="185"/>
        <end position="202"/>
    </location>
</feature>
<feature type="transmembrane region" description="Helical" evidence="1">
    <location>
        <begin position="116"/>
        <end position="135"/>
    </location>
</feature>
<dbReference type="GO" id="GO:0035725">
    <property type="term" value="P:sodium ion transmembrane transport"/>
    <property type="evidence" value="ECO:0007669"/>
    <property type="project" value="TreeGrafter"/>
</dbReference>
<evidence type="ECO:0000313" key="2">
    <source>
        <dbReference type="EMBL" id="KAK9731358.1"/>
    </source>
</evidence>
<dbReference type="GO" id="GO:0005249">
    <property type="term" value="F:voltage-gated potassium channel activity"/>
    <property type="evidence" value="ECO:0007669"/>
    <property type="project" value="TreeGrafter"/>
</dbReference>
<feature type="transmembrane region" description="Helical" evidence="1">
    <location>
        <begin position="41"/>
        <end position="64"/>
    </location>
</feature>
<evidence type="ECO:0000313" key="3">
    <source>
        <dbReference type="Proteomes" id="UP001458880"/>
    </source>
</evidence>
<keyword evidence="1" id="KW-0472">Membrane</keyword>
<dbReference type="EMBL" id="JASPKY010000133">
    <property type="protein sequence ID" value="KAK9731358.1"/>
    <property type="molecule type" value="Genomic_DNA"/>
</dbReference>
<dbReference type="InterPro" id="IPR051413">
    <property type="entry name" value="K/Na_HCN_channel"/>
</dbReference>
<sequence length="291" mass="34377">MNCQVAWCFLKSRREPRITAFCIRSCRCCAFSLHAGIFLRYYWEVFMTLVLFTGLLVVPIHMAFQDYIAQSVVRSGFDFLFLGDIIITFNTGYQNIRTKKIVMDRCKVAVNYIKKWFILDLITCFNADLIIWLSGKMKDIPLDTTSVRLTTLCKLGRIFVIMRYLNKYRDHKQYSLYKFEMVKMLLVFVILLAWTTTTLFIVKRTSYLTCFWEVTNLFFLISRGDDSELHVICIEMACISIGVTLQLFFFAQLLQTVTKYNAATTKYHEIVQQLRDYMHTKDLPKKMMCYH</sequence>
<dbReference type="GO" id="GO:0003254">
    <property type="term" value="P:regulation of membrane depolarization"/>
    <property type="evidence" value="ECO:0007669"/>
    <property type="project" value="TreeGrafter"/>
</dbReference>
<protein>
    <recommendedName>
        <fullName evidence="4">Ion transport domain-containing protein</fullName>
    </recommendedName>
</protein>
<feature type="transmembrane region" description="Helical" evidence="1">
    <location>
        <begin position="76"/>
        <end position="96"/>
    </location>
</feature>
<comment type="caution">
    <text evidence="2">The sequence shown here is derived from an EMBL/GenBank/DDBJ whole genome shotgun (WGS) entry which is preliminary data.</text>
</comment>
<reference evidence="2 3" key="1">
    <citation type="journal article" date="2024" name="BMC Genomics">
        <title>De novo assembly and annotation of Popillia japonica's genome with initial clues to its potential as an invasive pest.</title>
        <authorList>
            <person name="Cucini C."/>
            <person name="Boschi S."/>
            <person name="Funari R."/>
            <person name="Cardaioli E."/>
            <person name="Iannotti N."/>
            <person name="Marturano G."/>
            <person name="Paoli F."/>
            <person name="Bruttini M."/>
            <person name="Carapelli A."/>
            <person name="Frati F."/>
            <person name="Nardi F."/>
        </authorList>
    </citation>
    <scope>NUCLEOTIDE SEQUENCE [LARGE SCALE GENOMIC DNA]</scope>
    <source>
        <strain evidence="2">DMR45628</strain>
    </source>
</reference>
<feature type="transmembrane region" description="Helical" evidence="1">
    <location>
        <begin position="147"/>
        <end position="165"/>
    </location>
</feature>
<organism evidence="2 3">
    <name type="scientific">Popillia japonica</name>
    <name type="common">Japanese beetle</name>
    <dbReference type="NCBI Taxonomy" id="7064"/>
    <lineage>
        <taxon>Eukaryota</taxon>
        <taxon>Metazoa</taxon>
        <taxon>Ecdysozoa</taxon>
        <taxon>Arthropoda</taxon>
        <taxon>Hexapoda</taxon>
        <taxon>Insecta</taxon>
        <taxon>Pterygota</taxon>
        <taxon>Neoptera</taxon>
        <taxon>Endopterygota</taxon>
        <taxon>Coleoptera</taxon>
        <taxon>Polyphaga</taxon>
        <taxon>Scarabaeiformia</taxon>
        <taxon>Scarabaeidae</taxon>
        <taxon>Rutelinae</taxon>
        <taxon>Popillia</taxon>
    </lineage>
</organism>
<name>A0AAW1LCF4_POPJA</name>
<dbReference type="Gene3D" id="1.10.287.70">
    <property type="match status" value="1"/>
</dbReference>
<keyword evidence="1" id="KW-1133">Transmembrane helix</keyword>
<keyword evidence="3" id="KW-1185">Reference proteome</keyword>
<evidence type="ECO:0008006" key="4">
    <source>
        <dbReference type="Google" id="ProtNLM"/>
    </source>
</evidence>
<gene>
    <name evidence="2" type="ORF">QE152_g13707</name>
</gene>
<dbReference type="GO" id="GO:0098855">
    <property type="term" value="C:HCN channel complex"/>
    <property type="evidence" value="ECO:0007669"/>
    <property type="project" value="TreeGrafter"/>
</dbReference>
<keyword evidence="1" id="KW-0812">Transmembrane</keyword>
<dbReference type="PANTHER" id="PTHR45689">
    <property type="entry name" value="I[[H]] CHANNEL, ISOFORM E"/>
    <property type="match status" value="1"/>
</dbReference>
<dbReference type="Proteomes" id="UP001458880">
    <property type="component" value="Unassembled WGS sequence"/>
</dbReference>
<accession>A0AAW1LCF4</accession>
<dbReference type="AlphaFoldDB" id="A0AAW1LCF4"/>
<dbReference type="SUPFAM" id="SSF81324">
    <property type="entry name" value="Voltage-gated potassium channels"/>
    <property type="match status" value="1"/>
</dbReference>
<feature type="transmembrane region" description="Helical" evidence="1">
    <location>
        <begin position="229"/>
        <end position="251"/>
    </location>
</feature>